<accession>A0A433TVT9</accession>
<dbReference type="Proteomes" id="UP000271974">
    <property type="component" value="Unassembled WGS sequence"/>
</dbReference>
<evidence type="ECO:0000313" key="2">
    <source>
        <dbReference type="EMBL" id="RUS85686.1"/>
    </source>
</evidence>
<sequence>MAPTQNQLKLQQQLSTTEQNSKTELDILSRKHPLKAASNQCPHSPWQDVRESLPEDAHKTVPMFGKHSLTHRSKRRQTLTSAALSMVTTLILALLSVQAAGENSSDASWAEAPNVQVVPVQGDQVQDLCDAQCAAMCITLGDEVCEDICGKSGQRRARPWHCSWLLKCQHSGCTGSCSKITQTDAN</sequence>
<organism evidence="2 3">
    <name type="scientific">Elysia chlorotica</name>
    <name type="common">Eastern emerald elysia</name>
    <name type="synonym">Sea slug</name>
    <dbReference type="NCBI Taxonomy" id="188477"/>
    <lineage>
        <taxon>Eukaryota</taxon>
        <taxon>Metazoa</taxon>
        <taxon>Spiralia</taxon>
        <taxon>Lophotrochozoa</taxon>
        <taxon>Mollusca</taxon>
        <taxon>Gastropoda</taxon>
        <taxon>Heterobranchia</taxon>
        <taxon>Euthyneura</taxon>
        <taxon>Panpulmonata</taxon>
        <taxon>Sacoglossa</taxon>
        <taxon>Placobranchoidea</taxon>
        <taxon>Plakobranchidae</taxon>
        <taxon>Elysia</taxon>
    </lineage>
</organism>
<name>A0A433TVT9_ELYCH</name>
<gene>
    <name evidence="2" type="ORF">EGW08_006562</name>
</gene>
<feature type="compositionally biased region" description="Polar residues" evidence="1">
    <location>
        <begin position="1"/>
        <end position="20"/>
    </location>
</feature>
<proteinExistence type="predicted"/>
<keyword evidence="3" id="KW-1185">Reference proteome</keyword>
<feature type="region of interest" description="Disordered" evidence="1">
    <location>
        <begin position="1"/>
        <end position="23"/>
    </location>
</feature>
<dbReference type="EMBL" id="RQTK01000162">
    <property type="protein sequence ID" value="RUS85686.1"/>
    <property type="molecule type" value="Genomic_DNA"/>
</dbReference>
<evidence type="ECO:0000313" key="3">
    <source>
        <dbReference type="Proteomes" id="UP000271974"/>
    </source>
</evidence>
<evidence type="ECO:0000256" key="1">
    <source>
        <dbReference type="SAM" id="MobiDB-lite"/>
    </source>
</evidence>
<feature type="non-terminal residue" evidence="2">
    <location>
        <position position="186"/>
    </location>
</feature>
<dbReference type="OrthoDB" id="6117516at2759"/>
<reference evidence="2 3" key="1">
    <citation type="submission" date="2019-01" db="EMBL/GenBank/DDBJ databases">
        <title>A draft genome assembly of the solar-powered sea slug Elysia chlorotica.</title>
        <authorList>
            <person name="Cai H."/>
            <person name="Li Q."/>
            <person name="Fang X."/>
            <person name="Li J."/>
            <person name="Curtis N.E."/>
            <person name="Altenburger A."/>
            <person name="Shibata T."/>
            <person name="Feng M."/>
            <person name="Maeda T."/>
            <person name="Schwartz J.A."/>
            <person name="Shigenobu S."/>
            <person name="Lundholm N."/>
            <person name="Nishiyama T."/>
            <person name="Yang H."/>
            <person name="Hasebe M."/>
            <person name="Li S."/>
            <person name="Pierce S.K."/>
            <person name="Wang J."/>
        </authorList>
    </citation>
    <scope>NUCLEOTIDE SEQUENCE [LARGE SCALE GENOMIC DNA]</scope>
    <source>
        <strain evidence="2">EC2010</strain>
        <tissue evidence="2">Whole organism of an adult</tissue>
    </source>
</reference>
<comment type="caution">
    <text evidence="2">The sequence shown here is derived from an EMBL/GenBank/DDBJ whole genome shotgun (WGS) entry which is preliminary data.</text>
</comment>
<protein>
    <submittedName>
        <fullName evidence="2">Uncharacterized protein</fullName>
    </submittedName>
</protein>
<dbReference type="AlphaFoldDB" id="A0A433TVT9"/>